<dbReference type="SUPFAM" id="SSF51735">
    <property type="entry name" value="NAD(P)-binding Rossmann-fold domains"/>
    <property type="match status" value="1"/>
</dbReference>
<feature type="domain" description="Enoyl reductase (ER)" evidence="1">
    <location>
        <begin position="8"/>
        <end position="324"/>
    </location>
</feature>
<dbReference type="GO" id="GO:0016491">
    <property type="term" value="F:oxidoreductase activity"/>
    <property type="evidence" value="ECO:0007669"/>
    <property type="project" value="InterPro"/>
</dbReference>
<gene>
    <name evidence="2" type="ORF">JN11_00891</name>
</gene>
<dbReference type="InterPro" id="IPR050700">
    <property type="entry name" value="YIM1/Zinc_Alcohol_DH_Fams"/>
</dbReference>
<protein>
    <submittedName>
        <fullName evidence="2">NADPH:quinone reductase-like Zn-dependent oxidoreductase</fullName>
    </submittedName>
</protein>
<dbReference type="Pfam" id="PF08240">
    <property type="entry name" value="ADH_N"/>
    <property type="match status" value="1"/>
</dbReference>
<dbReference type="InterPro" id="IPR036291">
    <property type="entry name" value="NAD(P)-bd_dom_sf"/>
</dbReference>
<accession>A0A562UC12</accession>
<dbReference type="PANTHER" id="PTHR11695">
    <property type="entry name" value="ALCOHOL DEHYDROGENASE RELATED"/>
    <property type="match status" value="1"/>
</dbReference>
<dbReference type="InterPro" id="IPR020843">
    <property type="entry name" value="ER"/>
</dbReference>
<evidence type="ECO:0000259" key="1">
    <source>
        <dbReference type="SMART" id="SM00829"/>
    </source>
</evidence>
<evidence type="ECO:0000313" key="3">
    <source>
        <dbReference type="Proteomes" id="UP000317010"/>
    </source>
</evidence>
<keyword evidence="3" id="KW-1185">Reference proteome</keyword>
<dbReference type="OrthoDB" id="648910at2"/>
<dbReference type="SMART" id="SM00829">
    <property type="entry name" value="PKS_ER"/>
    <property type="match status" value="1"/>
</dbReference>
<sequence length="327" mass="34053">MKALVLEAFNSPYQLKEVERPRAAKGQVLVNIKASGVNPLDLKIVAGEAAHAKAKLPGILGIDMAGIVEEVGEGVTKFKKGDEVYGMTGGINGVQGSLAEFAAVDADLLALKPKNLSMHDAAAIPLIFITAWEGLVDRAIVSAGKSVLIHGGAGGVGHIAVQIAQAKGATVFATVNPTQFDLIKSYGATPIDYKNSTPEDYLQKYTGGEGFDIILDTVGGATLDASFKAAKQYTGHVLSILGWGTHSLAPLSFRGASYSGVFTLYPLISGKGRAHHGEILTAATALIEQGLVIPLVDSSPFTLENVASAYDLMKQGKAQGKVVIDVA</sequence>
<dbReference type="Gene3D" id="3.40.50.720">
    <property type="entry name" value="NAD(P)-binding Rossmann-like Domain"/>
    <property type="match status" value="1"/>
</dbReference>
<dbReference type="RefSeq" id="WP_144909990.1">
    <property type="nucleotide sequence ID" value="NZ_VLLI01000002.1"/>
</dbReference>
<reference evidence="2 3" key="1">
    <citation type="submission" date="2019-07" db="EMBL/GenBank/DDBJ databases">
        <title>Genomic Encyclopedia of Archaeal and Bacterial Type Strains, Phase II (KMG-II): from individual species to whole genera.</title>
        <authorList>
            <person name="Goeker M."/>
        </authorList>
    </citation>
    <scope>NUCLEOTIDE SEQUENCE [LARGE SCALE GENOMIC DNA]</scope>
    <source>
        <strain evidence="2 3">ATCC BAA-1854</strain>
    </source>
</reference>
<comment type="caution">
    <text evidence="2">The sequence shown here is derived from an EMBL/GenBank/DDBJ whole genome shotgun (WGS) entry which is preliminary data.</text>
</comment>
<name>A0A562UC12_9SPHI</name>
<proteinExistence type="predicted"/>
<dbReference type="InterPro" id="IPR011032">
    <property type="entry name" value="GroES-like_sf"/>
</dbReference>
<dbReference type="Proteomes" id="UP000317010">
    <property type="component" value="Unassembled WGS sequence"/>
</dbReference>
<dbReference type="EMBL" id="VLLI01000002">
    <property type="protein sequence ID" value="TWJ03353.1"/>
    <property type="molecule type" value="Genomic_DNA"/>
</dbReference>
<dbReference type="Pfam" id="PF13602">
    <property type="entry name" value="ADH_zinc_N_2"/>
    <property type="match status" value="1"/>
</dbReference>
<dbReference type="InterPro" id="IPR013154">
    <property type="entry name" value="ADH-like_N"/>
</dbReference>
<dbReference type="CDD" id="cd08272">
    <property type="entry name" value="MDR6"/>
    <property type="match status" value="1"/>
</dbReference>
<organism evidence="2 3">
    <name type="scientific">Mucilaginibacter frigoritolerans</name>
    <dbReference type="NCBI Taxonomy" id="652788"/>
    <lineage>
        <taxon>Bacteria</taxon>
        <taxon>Pseudomonadati</taxon>
        <taxon>Bacteroidota</taxon>
        <taxon>Sphingobacteriia</taxon>
        <taxon>Sphingobacteriales</taxon>
        <taxon>Sphingobacteriaceae</taxon>
        <taxon>Mucilaginibacter</taxon>
    </lineage>
</organism>
<dbReference type="Gene3D" id="3.90.180.10">
    <property type="entry name" value="Medium-chain alcohol dehydrogenases, catalytic domain"/>
    <property type="match status" value="1"/>
</dbReference>
<evidence type="ECO:0000313" key="2">
    <source>
        <dbReference type="EMBL" id="TWJ03353.1"/>
    </source>
</evidence>
<dbReference type="PANTHER" id="PTHR11695:SF294">
    <property type="entry name" value="RETICULON-4-INTERACTING PROTEIN 1, MITOCHONDRIAL"/>
    <property type="match status" value="1"/>
</dbReference>
<dbReference type="AlphaFoldDB" id="A0A562UC12"/>
<dbReference type="SUPFAM" id="SSF50129">
    <property type="entry name" value="GroES-like"/>
    <property type="match status" value="1"/>
</dbReference>